<dbReference type="Proteomes" id="UP001591681">
    <property type="component" value="Unassembled WGS sequence"/>
</dbReference>
<keyword evidence="5" id="KW-0165">Cleavage on pair of basic residues</keyword>
<keyword evidence="12" id="KW-1185">Reference proteome</keyword>
<dbReference type="InterPro" id="IPR004250">
    <property type="entry name" value="Somatostatin"/>
</dbReference>
<organism evidence="11 12">
    <name type="scientific">Coilia grayii</name>
    <name type="common">Gray's grenadier anchovy</name>
    <dbReference type="NCBI Taxonomy" id="363190"/>
    <lineage>
        <taxon>Eukaryota</taxon>
        <taxon>Metazoa</taxon>
        <taxon>Chordata</taxon>
        <taxon>Craniata</taxon>
        <taxon>Vertebrata</taxon>
        <taxon>Euteleostomi</taxon>
        <taxon>Actinopterygii</taxon>
        <taxon>Neopterygii</taxon>
        <taxon>Teleostei</taxon>
        <taxon>Clupei</taxon>
        <taxon>Clupeiformes</taxon>
        <taxon>Clupeoidei</taxon>
        <taxon>Engraulidae</taxon>
        <taxon>Coilinae</taxon>
        <taxon>Coilia</taxon>
    </lineage>
</organism>
<accession>A0ABD1J0W3</accession>
<comment type="caution">
    <text evidence="11">The sequence shown here is derived from an EMBL/GenBank/DDBJ whole genome shotgun (WGS) entry which is preliminary data.</text>
</comment>
<dbReference type="AlphaFoldDB" id="A0ABD1J0W3"/>
<keyword evidence="9" id="KW-0732">Signal</keyword>
<evidence type="ECO:0000313" key="12">
    <source>
        <dbReference type="Proteomes" id="UP001591681"/>
    </source>
</evidence>
<feature type="signal peptide" evidence="9">
    <location>
        <begin position="1"/>
        <end position="24"/>
    </location>
</feature>
<keyword evidence="4" id="KW-0964">Secreted</keyword>
<dbReference type="PANTHER" id="PTHR10558:SF2">
    <property type="entry name" value="SOMATOSTATIN"/>
    <property type="match status" value="1"/>
</dbReference>
<evidence type="ECO:0000259" key="10">
    <source>
        <dbReference type="Pfam" id="PF03002"/>
    </source>
</evidence>
<reference evidence="11 12" key="1">
    <citation type="submission" date="2024-09" db="EMBL/GenBank/DDBJ databases">
        <title>A chromosome-level genome assembly of Gray's grenadier anchovy, Coilia grayii.</title>
        <authorList>
            <person name="Fu Z."/>
        </authorList>
    </citation>
    <scope>NUCLEOTIDE SEQUENCE [LARGE SCALE GENOMIC DNA]</scope>
    <source>
        <strain evidence="11">G4</strain>
        <tissue evidence="11">Muscle</tissue>
    </source>
</reference>
<comment type="similarity">
    <text evidence="3">Belongs to the somatostatin family.</text>
</comment>
<dbReference type="InterPro" id="IPR018142">
    <property type="entry name" value="Somatostatin/Cortistatin_C"/>
</dbReference>
<sequence>MLCSQLQLLLVSFCTAVLRGGISAAPHRDILDHILRDNANSKEASVSEDISEMLRLKILADLMAERDEDNLLPDRGPHGKGGQVPRQLPNSQRERKAGCRNFYWKTFTSC</sequence>
<dbReference type="Pfam" id="PF03002">
    <property type="entry name" value="Somatostatin"/>
    <property type="match status" value="1"/>
</dbReference>
<evidence type="ECO:0000256" key="7">
    <source>
        <dbReference type="ARBA" id="ARBA00023157"/>
    </source>
</evidence>
<dbReference type="PANTHER" id="PTHR10558">
    <property type="entry name" value="SOMATOSTATIN"/>
    <property type="match status" value="1"/>
</dbReference>
<dbReference type="GO" id="GO:0005179">
    <property type="term" value="F:hormone activity"/>
    <property type="evidence" value="ECO:0007669"/>
    <property type="project" value="UniProtKB-KW"/>
</dbReference>
<gene>
    <name evidence="11" type="ORF">ACEWY4_025520</name>
</gene>
<evidence type="ECO:0000313" key="11">
    <source>
        <dbReference type="EMBL" id="KAL2079776.1"/>
    </source>
</evidence>
<proteinExistence type="inferred from homology"/>
<evidence type="ECO:0000256" key="6">
    <source>
        <dbReference type="ARBA" id="ARBA00022702"/>
    </source>
</evidence>
<evidence type="ECO:0000256" key="4">
    <source>
        <dbReference type="ARBA" id="ARBA00022525"/>
    </source>
</evidence>
<name>A0ABD1J0W3_9TELE</name>
<feature type="region of interest" description="Disordered" evidence="8">
    <location>
        <begin position="69"/>
        <end position="95"/>
    </location>
</feature>
<evidence type="ECO:0000256" key="9">
    <source>
        <dbReference type="SAM" id="SignalP"/>
    </source>
</evidence>
<dbReference type="GO" id="GO:0005576">
    <property type="term" value="C:extracellular region"/>
    <property type="evidence" value="ECO:0007669"/>
    <property type="project" value="UniProtKB-SubCell"/>
</dbReference>
<keyword evidence="7" id="KW-1015">Disulfide bond</keyword>
<dbReference type="EMBL" id="JBHFQA010000022">
    <property type="protein sequence ID" value="KAL2079776.1"/>
    <property type="molecule type" value="Genomic_DNA"/>
</dbReference>
<evidence type="ECO:0000256" key="8">
    <source>
        <dbReference type="SAM" id="MobiDB-lite"/>
    </source>
</evidence>
<protein>
    <recommendedName>
        <fullName evidence="10">Somatostatin/Cortistatin C-terminal domain-containing protein</fullName>
    </recommendedName>
</protein>
<evidence type="ECO:0000256" key="3">
    <source>
        <dbReference type="ARBA" id="ARBA00008327"/>
    </source>
</evidence>
<evidence type="ECO:0000256" key="2">
    <source>
        <dbReference type="ARBA" id="ARBA00004613"/>
    </source>
</evidence>
<comment type="function">
    <text evidence="1">Somatostatin inhibits the release of somatotropin.</text>
</comment>
<keyword evidence="6" id="KW-0372">Hormone</keyword>
<feature type="domain" description="Somatostatin/Cortistatin C-terminal" evidence="10">
    <location>
        <begin position="93"/>
        <end position="110"/>
    </location>
</feature>
<feature type="chain" id="PRO_5044777783" description="Somatostatin/Cortistatin C-terminal domain-containing protein" evidence="9">
    <location>
        <begin position="25"/>
        <end position="110"/>
    </location>
</feature>
<evidence type="ECO:0000256" key="1">
    <source>
        <dbReference type="ARBA" id="ARBA00003524"/>
    </source>
</evidence>
<evidence type="ECO:0000256" key="5">
    <source>
        <dbReference type="ARBA" id="ARBA00022685"/>
    </source>
</evidence>
<comment type="subcellular location">
    <subcellularLocation>
        <location evidence="2">Secreted</location>
    </subcellularLocation>
</comment>